<gene>
    <name evidence="1" type="ORF">PPROV_000591900</name>
</gene>
<organism evidence="1 2">
    <name type="scientific">Pycnococcus provasolii</name>
    <dbReference type="NCBI Taxonomy" id="41880"/>
    <lineage>
        <taxon>Eukaryota</taxon>
        <taxon>Viridiplantae</taxon>
        <taxon>Chlorophyta</taxon>
        <taxon>Pseudoscourfieldiophyceae</taxon>
        <taxon>Pseudoscourfieldiales</taxon>
        <taxon>Pycnococcaceae</taxon>
        <taxon>Pycnococcus</taxon>
    </lineage>
</organism>
<dbReference type="Proteomes" id="UP000660262">
    <property type="component" value="Unassembled WGS sequence"/>
</dbReference>
<name>A0A830HQA5_9CHLO</name>
<evidence type="ECO:0000313" key="1">
    <source>
        <dbReference type="EMBL" id="GHP07177.1"/>
    </source>
</evidence>
<dbReference type="EMBL" id="BNJQ01000015">
    <property type="protein sequence ID" value="GHP07177.1"/>
    <property type="molecule type" value="Genomic_DNA"/>
</dbReference>
<proteinExistence type="predicted"/>
<sequence>MSATCQTRRHVRCNARPATRTRTNTAGINRRYYAVHASALVKQGADVQKDVPSLSSLPAVPFVNSRGRIFPNVAEGSGAHVFAVFDQFQNLQFIGFSKDLRNSLRTLLVRVPLYTFTFKHVDLPDIDQQLMMEIRQKWLDENNGDILPGLAPAGADIWSKPIDCGNEMAATQRWRAVLEDLSGRGIEEELTYNEELIKDGLVDVAHTHLSDEERSAMEDAMEQQAGRLHEATVVVENTPITFQLSVQEYMRSKGGVILKCELVTPEAETTHTIVLANSDLEQYGATEEQLVERCFALLLHFSVNRDTKEKQITTGTFPASYFTISNLEQWYGDLAVHTLGGRHDVSFEDVKLMGELALRGEMATHWDWKRVDKYGPAAEASEPALGADGL</sequence>
<dbReference type="OrthoDB" id="5982at2759"/>
<accession>A0A830HQA5</accession>
<keyword evidence="2" id="KW-1185">Reference proteome</keyword>
<evidence type="ECO:0000313" key="2">
    <source>
        <dbReference type="Proteomes" id="UP000660262"/>
    </source>
</evidence>
<reference evidence="1" key="1">
    <citation type="submission" date="2020-10" db="EMBL/GenBank/DDBJ databases">
        <title>Unveiling of a novel bifunctional photoreceptor, Dualchrome1, isolated from a cosmopolitan green alga.</title>
        <authorList>
            <person name="Suzuki S."/>
            <person name="Kawachi M."/>
        </authorList>
    </citation>
    <scope>NUCLEOTIDE SEQUENCE</scope>
    <source>
        <strain evidence="1">NIES 2893</strain>
    </source>
</reference>
<comment type="caution">
    <text evidence="1">The sequence shown here is derived from an EMBL/GenBank/DDBJ whole genome shotgun (WGS) entry which is preliminary data.</text>
</comment>
<dbReference type="AlphaFoldDB" id="A0A830HQA5"/>
<protein>
    <submittedName>
        <fullName evidence="1">Uncharacterized protein</fullName>
    </submittedName>
</protein>